<evidence type="ECO:0000256" key="1">
    <source>
        <dbReference type="SAM" id="MobiDB-lite"/>
    </source>
</evidence>
<organism evidence="2">
    <name type="scientific">Streptomyces sp. NBC_00003</name>
    <dbReference type="NCBI Taxonomy" id="2903608"/>
    <lineage>
        <taxon>Bacteria</taxon>
        <taxon>Bacillati</taxon>
        <taxon>Actinomycetota</taxon>
        <taxon>Actinomycetes</taxon>
        <taxon>Kitasatosporales</taxon>
        <taxon>Streptomycetaceae</taxon>
        <taxon>Streptomyces</taxon>
    </lineage>
</organism>
<evidence type="ECO:0008006" key="3">
    <source>
        <dbReference type="Google" id="ProtNLM"/>
    </source>
</evidence>
<gene>
    <name evidence="2" type="ORF">OG549_00385</name>
</gene>
<dbReference type="AlphaFoldDB" id="A0AAU2UVW5"/>
<protein>
    <recommendedName>
        <fullName evidence="3">CopG family transcriptional regulator</fullName>
    </recommendedName>
</protein>
<dbReference type="EMBL" id="CP108318">
    <property type="protein sequence ID" value="WTW59230.1"/>
    <property type="molecule type" value="Genomic_DNA"/>
</dbReference>
<name>A0AAU2UVW5_9ACTN</name>
<reference evidence="2" key="1">
    <citation type="submission" date="2022-10" db="EMBL/GenBank/DDBJ databases">
        <title>The complete genomes of actinobacterial strains from the NBC collection.</title>
        <authorList>
            <person name="Joergensen T.S."/>
            <person name="Alvarez Arevalo M."/>
            <person name="Sterndorff E.B."/>
            <person name="Faurdal D."/>
            <person name="Vuksanovic O."/>
            <person name="Mourched A.-S."/>
            <person name="Charusanti P."/>
            <person name="Shaw S."/>
            <person name="Blin K."/>
            <person name="Weber T."/>
        </authorList>
    </citation>
    <scope>NUCLEOTIDE SEQUENCE</scope>
    <source>
        <strain evidence="2">NBC_00003</strain>
    </source>
</reference>
<proteinExistence type="predicted"/>
<feature type="region of interest" description="Disordered" evidence="1">
    <location>
        <begin position="1"/>
        <end position="44"/>
    </location>
</feature>
<evidence type="ECO:0000313" key="2">
    <source>
        <dbReference type="EMBL" id="WTW59230.1"/>
    </source>
</evidence>
<sequence>MSPSMLPGGPHHLEADAPSGTITSRAPLTAPAPDRFRGKPHSQEASIRLVFEPEERDSLRADARNLALTYSEVAYVLERLASEGVDLEACTDWEDLRLVVGLPPRAGDTPSVA</sequence>
<accession>A0AAU2UVW5</accession>